<dbReference type="GO" id="GO:0055028">
    <property type="term" value="C:cortical microtubule"/>
    <property type="evidence" value="ECO:0007669"/>
    <property type="project" value="TreeGrafter"/>
</dbReference>
<reference evidence="5 6" key="1">
    <citation type="submission" date="2023-10" db="EMBL/GenBank/DDBJ databases">
        <title>Chromosome-scale genome assembly provides insights into flower coloration mechanisms of Canna indica.</title>
        <authorList>
            <person name="Li C."/>
        </authorList>
    </citation>
    <scope>NUCLEOTIDE SEQUENCE [LARGE SCALE GENOMIC DNA]</scope>
    <source>
        <tissue evidence="5">Flower</tissue>
    </source>
</reference>
<dbReference type="PANTHER" id="PTHR31342">
    <property type="entry name" value="PROTEIN CHUP1, CHLOROPLASTIC"/>
    <property type="match status" value="1"/>
</dbReference>
<organism evidence="5 6">
    <name type="scientific">Canna indica</name>
    <name type="common">Indian-shot</name>
    <dbReference type="NCBI Taxonomy" id="4628"/>
    <lineage>
        <taxon>Eukaryota</taxon>
        <taxon>Viridiplantae</taxon>
        <taxon>Streptophyta</taxon>
        <taxon>Embryophyta</taxon>
        <taxon>Tracheophyta</taxon>
        <taxon>Spermatophyta</taxon>
        <taxon>Magnoliopsida</taxon>
        <taxon>Liliopsida</taxon>
        <taxon>Zingiberales</taxon>
        <taxon>Cannaceae</taxon>
        <taxon>Canna</taxon>
    </lineage>
</organism>
<evidence type="ECO:0000313" key="5">
    <source>
        <dbReference type="EMBL" id="WOK97011.1"/>
    </source>
</evidence>
<feature type="coiled-coil region" evidence="2">
    <location>
        <begin position="302"/>
        <end position="382"/>
    </location>
</feature>
<keyword evidence="4" id="KW-0472">Membrane</keyword>
<keyword evidence="4" id="KW-1133">Transmembrane helix</keyword>
<dbReference type="AlphaFoldDB" id="A0AAQ3JVR7"/>
<feature type="coiled-coil region" evidence="2">
    <location>
        <begin position="201"/>
        <end position="273"/>
    </location>
</feature>
<dbReference type="InterPro" id="IPR040265">
    <property type="entry name" value="CHUP1/IPGA1-like"/>
</dbReference>
<evidence type="ECO:0000256" key="4">
    <source>
        <dbReference type="SAM" id="Phobius"/>
    </source>
</evidence>
<accession>A0AAQ3JVR7</accession>
<sequence>MSLGTTAEMSMGVRRRDEKELVARGNQRVMPVLVKVGIAIALSFAGFVVCQLRPRFRPLPRPRSPQSSPSVDAESATGGKNSCSCLQEEIRVLKSEEPSMQIIDCCSTTAAATMMGLSPTSNTSGDDVGFLLPEFADFVMQEFEVKSRELETTLIAAMSEEPEMQEETAMKEEIAHLRELVLSLQEKERTLELQLLDYYGLKEKEASVRELENRLKISAMEGKMYSLKIDSLQSDNQRLQAQLAEFSSAMKELEAARAEINLLERKMKLDEEKTKEILASLHQKITYLQQKEQKDVENNAVVERKLKRLEELEKEIVQLRMMNSRLAEENLDLSSKLVSAQMSLASVLEGEKVKEFEEANRLRKANENLMEEIEQLQTARCTDVEELVYLRWVNACLRYEMRNYQPPIGKTVARDLSRCLSPKSEEKAKQLILEYANLGTDERGLNLVEVDSDYSSSSQASAGDLEDITVDSSSSLGHSKSKRKFLSKLKKLVLGNGNKNNRISTIDRTTSSGNSERRASISTCSIDDIIGRDSYDSSSSCVIDEVATATLLGGMEAQTLEKHHKKDLSFQLSPRLSLDIQSLRRLDQEAREDKGTLHKSDHMMSCRYKKISFSEDISTHPSHNNPTDQEDSCIPEKAKIKKFADVLRSSRGIPKLNKRSASCRY</sequence>
<dbReference type="PANTHER" id="PTHR31342:SF4">
    <property type="entry name" value="ACTIN BINDING PROTEIN FAMILY"/>
    <property type="match status" value="1"/>
</dbReference>
<feature type="compositionally biased region" description="Polar residues" evidence="3">
    <location>
        <begin position="502"/>
        <end position="519"/>
    </location>
</feature>
<evidence type="ECO:0000256" key="3">
    <source>
        <dbReference type="SAM" id="MobiDB-lite"/>
    </source>
</evidence>
<evidence type="ECO:0000256" key="2">
    <source>
        <dbReference type="SAM" id="Coils"/>
    </source>
</evidence>
<feature type="region of interest" description="Disordered" evidence="3">
    <location>
        <begin position="500"/>
        <end position="519"/>
    </location>
</feature>
<dbReference type="Proteomes" id="UP001327560">
    <property type="component" value="Chromosome 2"/>
</dbReference>
<feature type="region of interest" description="Disordered" evidence="3">
    <location>
        <begin position="58"/>
        <end position="80"/>
    </location>
</feature>
<evidence type="ECO:0000313" key="6">
    <source>
        <dbReference type="Proteomes" id="UP001327560"/>
    </source>
</evidence>
<name>A0AAQ3JVR7_9LILI</name>
<proteinExistence type="predicted"/>
<keyword evidence="6" id="KW-1185">Reference proteome</keyword>
<evidence type="ECO:0000256" key="1">
    <source>
        <dbReference type="ARBA" id="ARBA00023054"/>
    </source>
</evidence>
<gene>
    <name evidence="5" type="ORF">Cni_G05719</name>
</gene>
<dbReference type="EMBL" id="CP136891">
    <property type="protein sequence ID" value="WOK97011.1"/>
    <property type="molecule type" value="Genomic_DNA"/>
</dbReference>
<feature type="transmembrane region" description="Helical" evidence="4">
    <location>
        <begin position="32"/>
        <end position="52"/>
    </location>
</feature>
<dbReference type="GO" id="GO:0072699">
    <property type="term" value="P:protein localization to cortical microtubule cytoskeleton"/>
    <property type="evidence" value="ECO:0007669"/>
    <property type="project" value="TreeGrafter"/>
</dbReference>
<keyword evidence="4" id="KW-0812">Transmembrane</keyword>
<protein>
    <submittedName>
        <fullName evidence="5">Protein CHUP1, chloroplastic</fullName>
    </submittedName>
</protein>
<keyword evidence="1 2" id="KW-0175">Coiled coil</keyword>